<feature type="region of interest" description="Disordered" evidence="1">
    <location>
        <begin position="162"/>
        <end position="191"/>
    </location>
</feature>
<evidence type="ECO:0000256" key="1">
    <source>
        <dbReference type="SAM" id="MobiDB-lite"/>
    </source>
</evidence>
<evidence type="ECO:0000313" key="3">
    <source>
        <dbReference type="Proteomes" id="UP000507470"/>
    </source>
</evidence>
<organism evidence="2 3">
    <name type="scientific">Mytilus coruscus</name>
    <name type="common">Sea mussel</name>
    <dbReference type="NCBI Taxonomy" id="42192"/>
    <lineage>
        <taxon>Eukaryota</taxon>
        <taxon>Metazoa</taxon>
        <taxon>Spiralia</taxon>
        <taxon>Lophotrochozoa</taxon>
        <taxon>Mollusca</taxon>
        <taxon>Bivalvia</taxon>
        <taxon>Autobranchia</taxon>
        <taxon>Pteriomorphia</taxon>
        <taxon>Mytilida</taxon>
        <taxon>Mytiloidea</taxon>
        <taxon>Mytilidae</taxon>
        <taxon>Mytilinae</taxon>
        <taxon>Mytilus</taxon>
    </lineage>
</organism>
<keyword evidence="3" id="KW-1185">Reference proteome</keyword>
<sequence length="249" mass="29307">MELDDDPNQCDDVQVTKADDSIRYDAFIATDSSKSYDDDDVKDDNANYTLDTTNCFTQINASTIDLSGLCSDDYDDIKTTRNAKRMKMNEQFEKLHHENEAKFMENIHFKDIQQNKERMDFSIEEKNEKTEEIMKKSRKNDAKKQHIEDEVIVHLREQQNEMETIERQRQGSNDVKNDLNQDMEKTKHKEAEKSDECIGIIYMTHNEDSSTEMNCPRRFKFRLSNSEWTKISPDPSEMVSEKKKMVDLT</sequence>
<name>A0A6J8AMH6_MYTCO</name>
<accession>A0A6J8AMH6</accession>
<protein>
    <submittedName>
        <fullName evidence="2">Uncharacterized protein</fullName>
    </submittedName>
</protein>
<dbReference type="AlphaFoldDB" id="A0A6J8AMH6"/>
<reference evidence="2 3" key="1">
    <citation type="submission" date="2020-06" db="EMBL/GenBank/DDBJ databases">
        <authorList>
            <person name="Li R."/>
            <person name="Bekaert M."/>
        </authorList>
    </citation>
    <scope>NUCLEOTIDE SEQUENCE [LARGE SCALE GENOMIC DNA]</scope>
    <source>
        <strain evidence="3">wild</strain>
    </source>
</reference>
<evidence type="ECO:0000313" key="2">
    <source>
        <dbReference type="EMBL" id="CAC5369042.1"/>
    </source>
</evidence>
<proteinExistence type="predicted"/>
<dbReference type="EMBL" id="CACVKT020001553">
    <property type="protein sequence ID" value="CAC5369042.1"/>
    <property type="molecule type" value="Genomic_DNA"/>
</dbReference>
<gene>
    <name evidence="2" type="ORF">MCOR_8371</name>
</gene>
<dbReference type="Proteomes" id="UP000507470">
    <property type="component" value="Unassembled WGS sequence"/>
</dbReference>